<organism evidence="2 3">
    <name type="scientific">Microbacter margulisiae</name>
    <dbReference type="NCBI Taxonomy" id="1350067"/>
    <lineage>
        <taxon>Bacteria</taxon>
        <taxon>Pseudomonadati</taxon>
        <taxon>Bacteroidota</taxon>
        <taxon>Bacteroidia</taxon>
        <taxon>Bacteroidales</taxon>
        <taxon>Porphyromonadaceae</taxon>
        <taxon>Microbacter</taxon>
    </lineage>
</organism>
<dbReference type="EMBL" id="JACHYB010000001">
    <property type="protein sequence ID" value="MBB3187528.1"/>
    <property type="molecule type" value="Genomic_DNA"/>
</dbReference>
<comment type="caution">
    <text evidence="2">The sequence shown here is derived from an EMBL/GenBank/DDBJ whole genome shotgun (WGS) entry which is preliminary data.</text>
</comment>
<gene>
    <name evidence="2" type="ORF">FHX64_001691</name>
</gene>
<name>A0A7W5DSP2_9PORP</name>
<keyword evidence="1" id="KW-0732">Signal</keyword>
<feature type="signal peptide" evidence="1">
    <location>
        <begin position="1"/>
        <end position="20"/>
    </location>
</feature>
<accession>A0A7W5DSP2</accession>
<reference evidence="2 3" key="1">
    <citation type="submission" date="2020-08" db="EMBL/GenBank/DDBJ databases">
        <title>Genomic Encyclopedia of Type Strains, Phase IV (KMG-IV): sequencing the most valuable type-strain genomes for metagenomic binning, comparative biology and taxonomic classification.</title>
        <authorList>
            <person name="Goeker M."/>
        </authorList>
    </citation>
    <scope>NUCLEOTIDE SEQUENCE [LARGE SCALE GENOMIC DNA]</scope>
    <source>
        <strain evidence="2 3">DSM 27471</strain>
    </source>
</reference>
<evidence type="ECO:0000256" key="1">
    <source>
        <dbReference type="SAM" id="SignalP"/>
    </source>
</evidence>
<proteinExistence type="predicted"/>
<feature type="chain" id="PRO_5031567568" evidence="1">
    <location>
        <begin position="21"/>
        <end position="161"/>
    </location>
</feature>
<dbReference type="RefSeq" id="WP_183413290.1">
    <property type="nucleotide sequence ID" value="NZ_JACHYB010000001.1"/>
</dbReference>
<dbReference type="AlphaFoldDB" id="A0A7W5DSP2"/>
<keyword evidence="3" id="KW-1185">Reference proteome</keyword>
<evidence type="ECO:0000313" key="3">
    <source>
        <dbReference type="Proteomes" id="UP000544222"/>
    </source>
</evidence>
<evidence type="ECO:0000313" key="2">
    <source>
        <dbReference type="EMBL" id="MBB3187528.1"/>
    </source>
</evidence>
<sequence>MKKLLFAAAILGIVMLNSCMQTNTQNDIAPQIQYASNPTLNGVAISNLDTLTVGDTLLLPLALYGYYNPLASLKVTNDTAVSKISFPGISALGSIILSNDSTNLANGYLYFGAGTFSSVQLVLQYVPTKPSTTATLKFILSSTSTYSPATAQLSLPAKAKS</sequence>
<dbReference type="Proteomes" id="UP000544222">
    <property type="component" value="Unassembled WGS sequence"/>
</dbReference>
<protein>
    <submittedName>
        <fullName evidence="2">Uncharacterized protein</fullName>
    </submittedName>
</protein>